<dbReference type="EMBL" id="CAMXCT010001646">
    <property type="protein sequence ID" value="CAI3991897.1"/>
    <property type="molecule type" value="Genomic_DNA"/>
</dbReference>
<dbReference type="EMBL" id="CAMXCT030001646">
    <property type="protein sequence ID" value="CAL4779209.1"/>
    <property type="molecule type" value="Genomic_DNA"/>
</dbReference>
<dbReference type="EMBL" id="CAMXCT020001646">
    <property type="protein sequence ID" value="CAL1145272.1"/>
    <property type="molecule type" value="Genomic_DNA"/>
</dbReference>
<gene>
    <name evidence="1" type="ORF">C1SCF055_LOCUS18763</name>
</gene>
<dbReference type="OrthoDB" id="422163at2759"/>
<protein>
    <submittedName>
        <fullName evidence="1">Uncharacterized protein</fullName>
    </submittedName>
</protein>
<evidence type="ECO:0000313" key="2">
    <source>
        <dbReference type="EMBL" id="CAL4779209.1"/>
    </source>
</evidence>
<name>A0A9P1FZF4_9DINO</name>
<dbReference type="Proteomes" id="UP001152797">
    <property type="component" value="Unassembled WGS sequence"/>
</dbReference>
<reference evidence="1" key="1">
    <citation type="submission" date="2022-10" db="EMBL/GenBank/DDBJ databases">
        <authorList>
            <person name="Chen Y."/>
            <person name="Dougan E. K."/>
            <person name="Chan C."/>
            <person name="Rhodes N."/>
            <person name="Thang M."/>
        </authorList>
    </citation>
    <scope>NUCLEOTIDE SEQUENCE</scope>
</reference>
<comment type="caution">
    <text evidence="1">The sequence shown here is derived from an EMBL/GenBank/DDBJ whole genome shotgun (WGS) entry which is preliminary data.</text>
</comment>
<organism evidence="1">
    <name type="scientific">Cladocopium goreaui</name>
    <dbReference type="NCBI Taxonomy" id="2562237"/>
    <lineage>
        <taxon>Eukaryota</taxon>
        <taxon>Sar</taxon>
        <taxon>Alveolata</taxon>
        <taxon>Dinophyceae</taxon>
        <taxon>Suessiales</taxon>
        <taxon>Symbiodiniaceae</taxon>
        <taxon>Cladocopium</taxon>
    </lineage>
</organism>
<sequence>MVVLDVMQPWTLPLPGHSGRKLHSSFMEEETLPGLVQELNEHAKHLRGIDDRITTTQAVVPKALGKLKCQIPGREKDVEGGLDQLTKDASVIQELVTNITERLHESLNEAMSFNDLMHRQFEYKGNRLPDEISEFSGTVVSNLHRAENMAKKEMVTGAKDLIRLTDQVKTMIRASSAGLCPASLSMAMLLQPGRDVAEARRKGDAFL</sequence>
<dbReference type="AlphaFoldDB" id="A0A9P1FZF4"/>
<proteinExistence type="predicted"/>
<evidence type="ECO:0000313" key="1">
    <source>
        <dbReference type="EMBL" id="CAI3991897.1"/>
    </source>
</evidence>
<accession>A0A9P1FZF4</accession>
<evidence type="ECO:0000313" key="3">
    <source>
        <dbReference type="Proteomes" id="UP001152797"/>
    </source>
</evidence>
<reference evidence="2 3" key="2">
    <citation type="submission" date="2024-05" db="EMBL/GenBank/DDBJ databases">
        <authorList>
            <person name="Chen Y."/>
            <person name="Shah S."/>
            <person name="Dougan E. K."/>
            <person name="Thang M."/>
            <person name="Chan C."/>
        </authorList>
    </citation>
    <scope>NUCLEOTIDE SEQUENCE [LARGE SCALE GENOMIC DNA]</scope>
</reference>
<keyword evidence="3" id="KW-1185">Reference proteome</keyword>